<dbReference type="Proteomes" id="UP000823775">
    <property type="component" value="Unassembled WGS sequence"/>
</dbReference>
<proteinExistence type="predicted"/>
<gene>
    <name evidence="1" type="ORF">HAX54_027970</name>
</gene>
<name>A0ABS8V479_DATST</name>
<sequence length="131" mass="15640">NEYDDYDGKESDVRQLTQEKKSNLEDLMYKFMKSTEERMLQSDAAIKSLNLQVEFDSIEIVEDKFLDDCESMEEEFISLSNLLKLQHVLEENKDRLILDIPEEYLHELYYLHSYSNLDIVNFAVGDFRMKH</sequence>
<evidence type="ECO:0000313" key="2">
    <source>
        <dbReference type="Proteomes" id="UP000823775"/>
    </source>
</evidence>
<keyword evidence="2" id="KW-1185">Reference proteome</keyword>
<feature type="non-terminal residue" evidence="1">
    <location>
        <position position="1"/>
    </location>
</feature>
<accession>A0ABS8V479</accession>
<dbReference type="EMBL" id="JACEIK010003419">
    <property type="protein sequence ID" value="MCD9641654.1"/>
    <property type="molecule type" value="Genomic_DNA"/>
</dbReference>
<protein>
    <submittedName>
        <fullName evidence="1">Uncharacterized protein</fullName>
    </submittedName>
</protein>
<reference evidence="1 2" key="1">
    <citation type="journal article" date="2021" name="BMC Genomics">
        <title>Datura genome reveals duplications of psychoactive alkaloid biosynthetic genes and high mutation rate following tissue culture.</title>
        <authorList>
            <person name="Rajewski A."/>
            <person name="Carter-House D."/>
            <person name="Stajich J."/>
            <person name="Litt A."/>
        </authorList>
    </citation>
    <scope>NUCLEOTIDE SEQUENCE [LARGE SCALE GENOMIC DNA]</scope>
    <source>
        <strain evidence="1">AR-01</strain>
    </source>
</reference>
<comment type="caution">
    <text evidence="1">The sequence shown here is derived from an EMBL/GenBank/DDBJ whole genome shotgun (WGS) entry which is preliminary data.</text>
</comment>
<organism evidence="1 2">
    <name type="scientific">Datura stramonium</name>
    <name type="common">Jimsonweed</name>
    <name type="synonym">Common thornapple</name>
    <dbReference type="NCBI Taxonomy" id="4076"/>
    <lineage>
        <taxon>Eukaryota</taxon>
        <taxon>Viridiplantae</taxon>
        <taxon>Streptophyta</taxon>
        <taxon>Embryophyta</taxon>
        <taxon>Tracheophyta</taxon>
        <taxon>Spermatophyta</taxon>
        <taxon>Magnoliopsida</taxon>
        <taxon>eudicotyledons</taxon>
        <taxon>Gunneridae</taxon>
        <taxon>Pentapetalae</taxon>
        <taxon>asterids</taxon>
        <taxon>lamiids</taxon>
        <taxon>Solanales</taxon>
        <taxon>Solanaceae</taxon>
        <taxon>Solanoideae</taxon>
        <taxon>Datureae</taxon>
        <taxon>Datura</taxon>
    </lineage>
</organism>
<evidence type="ECO:0000313" key="1">
    <source>
        <dbReference type="EMBL" id="MCD9641654.1"/>
    </source>
</evidence>